<dbReference type="NCBIfam" id="TIGR04183">
    <property type="entry name" value="Por_Secre_tail"/>
    <property type="match status" value="1"/>
</dbReference>
<feature type="domain" description="Secretion system C-terminal sorting" evidence="3">
    <location>
        <begin position="42"/>
        <end position="111"/>
    </location>
</feature>
<evidence type="ECO:0000256" key="2">
    <source>
        <dbReference type="SAM" id="SignalP"/>
    </source>
</evidence>
<reference evidence="4 5" key="1">
    <citation type="submission" date="2023-05" db="EMBL/GenBank/DDBJ databases">
        <title>Adaptations of aquatic viruses from atmosphere-close ecosystems of the Central Arctic Ocean.</title>
        <authorList>
            <person name="Rahlff J."/>
            <person name="Holmfeldt K."/>
        </authorList>
    </citation>
    <scope>NUCLEOTIDE SEQUENCE [LARGE SCALE GENOMIC DNA]</scope>
    <source>
        <strain evidence="4 5">Arc14</strain>
    </source>
</reference>
<evidence type="ECO:0000256" key="1">
    <source>
        <dbReference type="ARBA" id="ARBA00022729"/>
    </source>
</evidence>
<name>A0ABV4KD32_9FLAO</name>
<organism evidence="4 5">
    <name type="scientific">Flavobacterium frigidarium</name>
    <dbReference type="NCBI Taxonomy" id="99286"/>
    <lineage>
        <taxon>Bacteria</taxon>
        <taxon>Pseudomonadati</taxon>
        <taxon>Bacteroidota</taxon>
        <taxon>Flavobacteriia</taxon>
        <taxon>Flavobacteriales</taxon>
        <taxon>Flavobacteriaceae</taxon>
        <taxon>Flavobacterium</taxon>
    </lineage>
</organism>
<accession>A0ABV4KD32</accession>
<proteinExistence type="predicted"/>
<feature type="signal peptide" evidence="2">
    <location>
        <begin position="1"/>
        <end position="22"/>
    </location>
</feature>
<gene>
    <name evidence="4" type="ORF">QO192_09595</name>
</gene>
<comment type="caution">
    <text evidence="4">The sequence shown here is derived from an EMBL/GenBank/DDBJ whole genome shotgun (WGS) entry which is preliminary data.</text>
</comment>
<dbReference type="RefSeq" id="WP_371569984.1">
    <property type="nucleotide sequence ID" value="NZ_JASMRN010000007.1"/>
</dbReference>
<dbReference type="InterPro" id="IPR026444">
    <property type="entry name" value="Secre_tail"/>
</dbReference>
<evidence type="ECO:0000313" key="4">
    <source>
        <dbReference type="EMBL" id="MEZ7515531.1"/>
    </source>
</evidence>
<dbReference type="Pfam" id="PF18962">
    <property type="entry name" value="Por_Secre_tail"/>
    <property type="match status" value="1"/>
</dbReference>
<keyword evidence="5" id="KW-1185">Reference proteome</keyword>
<dbReference type="Proteomes" id="UP001568894">
    <property type="component" value="Unassembled WGS sequence"/>
</dbReference>
<evidence type="ECO:0000259" key="3">
    <source>
        <dbReference type="Pfam" id="PF18962"/>
    </source>
</evidence>
<sequence>MAQKYFYKFFLLVFFWTLSSNAQEGKIQPRTQQAAVIEGLNVYPNPVTNGKVYIATKNDTNKEIIIFDLLGKMVMQATINGRELNVSSLSPGIYIIKINEINATATRKLIIR</sequence>
<dbReference type="EMBL" id="JASMRN010000007">
    <property type="protein sequence ID" value="MEZ7515531.1"/>
    <property type="molecule type" value="Genomic_DNA"/>
</dbReference>
<keyword evidence="1 2" id="KW-0732">Signal</keyword>
<evidence type="ECO:0000313" key="5">
    <source>
        <dbReference type="Proteomes" id="UP001568894"/>
    </source>
</evidence>
<protein>
    <submittedName>
        <fullName evidence="4">T9SS type A sorting domain-containing protein</fullName>
    </submittedName>
</protein>
<feature type="chain" id="PRO_5047419378" evidence="2">
    <location>
        <begin position="23"/>
        <end position="112"/>
    </location>
</feature>